<dbReference type="PANTHER" id="PTHR31913">
    <property type="entry name" value="VACUOLAR IMPORT AND DEGRADATION PROTEIN 27"/>
    <property type="match status" value="1"/>
</dbReference>
<feature type="compositionally biased region" description="Polar residues" evidence="1">
    <location>
        <begin position="1"/>
        <end position="14"/>
    </location>
</feature>
<evidence type="ECO:0000256" key="1">
    <source>
        <dbReference type="SAM" id="MobiDB-lite"/>
    </source>
</evidence>
<feature type="compositionally biased region" description="Acidic residues" evidence="1">
    <location>
        <begin position="56"/>
        <end position="67"/>
    </location>
</feature>
<evidence type="ECO:0000313" key="5">
    <source>
        <dbReference type="Proteomes" id="UP000325081"/>
    </source>
</evidence>
<comment type="caution">
    <text evidence="4">The sequence shown here is derived from an EMBL/GenBank/DDBJ whole genome shotgun (WGS) entry which is preliminary data.</text>
</comment>
<feature type="region of interest" description="Disordered" evidence="1">
    <location>
        <begin position="53"/>
        <end position="103"/>
    </location>
</feature>
<organism evidence="4 5">
    <name type="scientific">Striga asiatica</name>
    <name type="common">Asiatic witchweed</name>
    <name type="synonym">Buchnera asiatica</name>
    <dbReference type="NCBI Taxonomy" id="4170"/>
    <lineage>
        <taxon>Eukaryota</taxon>
        <taxon>Viridiplantae</taxon>
        <taxon>Streptophyta</taxon>
        <taxon>Embryophyta</taxon>
        <taxon>Tracheophyta</taxon>
        <taxon>Spermatophyta</taxon>
        <taxon>Magnoliopsida</taxon>
        <taxon>eudicotyledons</taxon>
        <taxon>Gunneridae</taxon>
        <taxon>Pentapetalae</taxon>
        <taxon>asterids</taxon>
        <taxon>lamiids</taxon>
        <taxon>Lamiales</taxon>
        <taxon>Orobanchaceae</taxon>
        <taxon>Buchnereae</taxon>
        <taxon>Striga</taxon>
    </lineage>
</organism>
<name>A0A5A7QC86_STRAF</name>
<dbReference type="EMBL" id="BKCP01006405">
    <property type="protein sequence ID" value="GER42674.1"/>
    <property type="molecule type" value="Genomic_DNA"/>
</dbReference>
<feature type="region of interest" description="Disordered" evidence="1">
    <location>
        <begin position="156"/>
        <end position="176"/>
    </location>
</feature>
<dbReference type="OrthoDB" id="10251113at2759"/>
<dbReference type="Proteomes" id="UP000325081">
    <property type="component" value="Unassembled WGS sequence"/>
</dbReference>
<evidence type="ECO:0000313" key="4">
    <source>
        <dbReference type="EMBL" id="GER42674.1"/>
    </source>
</evidence>
<dbReference type="InterPro" id="IPR055559">
    <property type="entry name" value="CYPRO4_DUF7135"/>
</dbReference>
<feature type="domain" description="Vacuolar import/degradation Vid27 C-terminal" evidence="2">
    <location>
        <begin position="365"/>
        <end position="640"/>
    </location>
</feature>
<feature type="region of interest" description="Disordered" evidence="1">
    <location>
        <begin position="1"/>
        <end position="25"/>
    </location>
</feature>
<keyword evidence="5" id="KW-1185">Reference proteome</keyword>
<evidence type="ECO:0000259" key="3">
    <source>
        <dbReference type="Pfam" id="PF23581"/>
    </source>
</evidence>
<dbReference type="Pfam" id="PF23581">
    <property type="entry name" value="DUF7135"/>
    <property type="match status" value="1"/>
</dbReference>
<gene>
    <name evidence="4" type="ORF">STAS_19482</name>
</gene>
<dbReference type="InterPro" id="IPR013863">
    <property type="entry name" value="VID27_C"/>
</dbReference>
<dbReference type="Pfam" id="PF08553">
    <property type="entry name" value="VID27"/>
    <property type="match status" value="1"/>
</dbReference>
<feature type="compositionally biased region" description="Low complexity" evidence="1">
    <location>
        <begin position="15"/>
        <end position="25"/>
    </location>
</feature>
<reference evidence="5" key="1">
    <citation type="journal article" date="2019" name="Curr. Biol.">
        <title>Genome Sequence of Striga asiatica Provides Insight into the Evolution of Plant Parasitism.</title>
        <authorList>
            <person name="Yoshida S."/>
            <person name="Kim S."/>
            <person name="Wafula E.K."/>
            <person name="Tanskanen J."/>
            <person name="Kim Y.M."/>
            <person name="Honaas L."/>
            <person name="Yang Z."/>
            <person name="Spallek T."/>
            <person name="Conn C.E."/>
            <person name="Ichihashi Y."/>
            <person name="Cheong K."/>
            <person name="Cui S."/>
            <person name="Der J.P."/>
            <person name="Gundlach H."/>
            <person name="Jiao Y."/>
            <person name="Hori C."/>
            <person name="Ishida J.K."/>
            <person name="Kasahara H."/>
            <person name="Kiba T."/>
            <person name="Kim M.S."/>
            <person name="Koo N."/>
            <person name="Laohavisit A."/>
            <person name="Lee Y.H."/>
            <person name="Lumba S."/>
            <person name="McCourt P."/>
            <person name="Mortimer J.C."/>
            <person name="Mutuku J.M."/>
            <person name="Nomura T."/>
            <person name="Sasaki-Sekimoto Y."/>
            <person name="Seto Y."/>
            <person name="Wang Y."/>
            <person name="Wakatake T."/>
            <person name="Sakakibara H."/>
            <person name="Demura T."/>
            <person name="Yamaguchi S."/>
            <person name="Yoneyama K."/>
            <person name="Manabe R.I."/>
            <person name="Nelson D.C."/>
            <person name="Schulman A.H."/>
            <person name="Timko M.P."/>
            <person name="dePamphilis C.W."/>
            <person name="Choi D."/>
            <person name="Shirasu K."/>
        </authorList>
    </citation>
    <scope>NUCLEOTIDE SEQUENCE [LARGE SCALE GENOMIC DNA]</scope>
    <source>
        <strain evidence="5">cv. UVA1</strain>
    </source>
</reference>
<protein>
    <submittedName>
        <fullName evidence="4">Vacuolar import/degradation</fullName>
    </submittedName>
</protein>
<proteinExistence type="predicted"/>
<dbReference type="InterPro" id="IPR040458">
    <property type="entry name" value="Vid27"/>
</dbReference>
<feature type="domain" description="DUF7135" evidence="3">
    <location>
        <begin position="92"/>
        <end position="257"/>
    </location>
</feature>
<dbReference type="Gene3D" id="2.130.10.10">
    <property type="entry name" value="YVTN repeat-like/Quinoprotein amine dehydrogenase"/>
    <property type="match status" value="1"/>
</dbReference>
<dbReference type="SUPFAM" id="SSF101908">
    <property type="entry name" value="Putative isomerase YbhE"/>
    <property type="match status" value="1"/>
</dbReference>
<dbReference type="FunFam" id="2.130.10.10:FF:000663">
    <property type="entry name" value="Vacuolar import/degradation Vid27-related protein"/>
    <property type="match status" value="1"/>
</dbReference>
<dbReference type="PANTHER" id="PTHR31913:SF0">
    <property type="entry name" value="VACUOLAR IMPORT AND DEGRADATION PROTEIN 27"/>
    <property type="match status" value="1"/>
</dbReference>
<dbReference type="GO" id="GO:0005737">
    <property type="term" value="C:cytoplasm"/>
    <property type="evidence" value="ECO:0007669"/>
    <property type="project" value="TreeGrafter"/>
</dbReference>
<evidence type="ECO:0000259" key="2">
    <source>
        <dbReference type="Pfam" id="PF08553"/>
    </source>
</evidence>
<dbReference type="GO" id="GO:0005634">
    <property type="term" value="C:nucleus"/>
    <property type="evidence" value="ECO:0007669"/>
    <property type="project" value="TreeGrafter"/>
</dbReference>
<sequence>MSISSGRTLENPNASISKHSNSRSRLSLSLSFISVSTTSSQYAVVMGANHSREDLDLSDTDESDSESQETTHQESESEDSYGTPSSHPSDRKRADPKTPSSLDEVEARLKALKLKYSSNNINPKNAVKLYLHAGGHTATSKWVVSEKLAPYVFVKTNGGNEEDDDGGDYSENEGGSDPNSWWVLKIGSKVRAKVDENLQLKAFKEQRRVDFVSNGVWAVKFSSLEEWEGFTRKYQDCLFENTHGYEANDENKLKVYGKDFIGWANPQAADDSMWEDAEESLTRTPSFKTPIKRVGHDLTEELEEAAAGGAAIQSLALGALDNSFLVSNSGIQVVRNYNHGIQGKGICVNFDEDGKLGSRRGIGADSSYLTPRKALLMKAETNMLLMSPMDDGKPHSRALHQLDIETGRVVSEWKFEKDGADISMRDITNDSKGAQMDPTGSTFLGLDDNRLCRWDMRDRRGMVQNIVNESTPVLNWTQGHQFSRGTNFQCFAATGDGSIVVGSLDGKIRLYSTSSMRQAKTAFPGLGSPITHVDVTYDGKWILGTTDTYLILICSLFTDKDGNTKTGFAGRMGNRISAPRLLKLNPLDSHMAGANKFRNAQFSWVTESGKQERHLVATVGKFSVIWNFQQVKDGSHECYQNQVGLKSCYCYKIVLKDDSIVESRFMHEKFAVSDSPEAPLVVATPLKVSSFSISSRRLQMFSSKGGIFPGLEAALEGLEPD</sequence>
<feature type="compositionally biased region" description="Acidic residues" evidence="1">
    <location>
        <begin position="160"/>
        <end position="171"/>
    </location>
</feature>
<accession>A0A5A7QC86</accession>
<dbReference type="InterPro" id="IPR015943">
    <property type="entry name" value="WD40/YVTN_repeat-like_dom_sf"/>
</dbReference>
<dbReference type="AlphaFoldDB" id="A0A5A7QC86"/>